<protein>
    <submittedName>
        <fullName evidence="2">Uncharacterized protein</fullName>
    </submittedName>
</protein>
<dbReference type="SUPFAM" id="SSF56672">
    <property type="entry name" value="DNA/RNA polymerases"/>
    <property type="match status" value="1"/>
</dbReference>
<dbReference type="PANTHER" id="PTHR15503:SF22">
    <property type="entry name" value="TRANSPOSON TY3-I GAG POLYPROTEIN"/>
    <property type="match status" value="1"/>
</dbReference>
<dbReference type="Pfam" id="PF08284">
    <property type="entry name" value="RVP_2"/>
    <property type="match status" value="1"/>
</dbReference>
<name>A0ABM4U199_COFAR</name>
<organism evidence="1 2">
    <name type="scientific">Coffea arabica</name>
    <name type="common">Arabian coffee</name>
    <dbReference type="NCBI Taxonomy" id="13443"/>
    <lineage>
        <taxon>Eukaryota</taxon>
        <taxon>Viridiplantae</taxon>
        <taxon>Streptophyta</taxon>
        <taxon>Embryophyta</taxon>
        <taxon>Tracheophyta</taxon>
        <taxon>Spermatophyta</taxon>
        <taxon>Magnoliopsida</taxon>
        <taxon>eudicotyledons</taxon>
        <taxon>Gunneridae</taxon>
        <taxon>Pentapetalae</taxon>
        <taxon>asterids</taxon>
        <taxon>lamiids</taxon>
        <taxon>Gentianales</taxon>
        <taxon>Rubiaceae</taxon>
        <taxon>Ixoroideae</taxon>
        <taxon>Gardenieae complex</taxon>
        <taxon>Bertiereae - Coffeeae clade</taxon>
        <taxon>Coffeeae</taxon>
        <taxon>Coffea</taxon>
    </lineage>
</organism>
<dbReference type="RefSeq" id="XP_071901048.1">
    <property type="nucleotide sequence ID" value="XM_072044947.1"/>
</dbReference>
<dbReference type="InterPro" id="IPR032567">
    <property type="entry name" value="RTL1-rel"/>
</dbReference>
<dbReference type="InterPro" id="IPR043502">
    <property type="entry name" value="DNA/RNA_pol_sf"/>
</dbReference>
<sequence>MDEKRARGLCFWCDERFTAGHRCGNKQFHMLEVWDDMPEEEEEGSGSEEEDALDEGQLAHISLNAMTTMSVPNFKTMRVTGHVGRQSVNIFIDCGSSHNFVHPKVVQKLGLTTHRVDPLVIEVADGNKLTTQDLCKDFTWKMHGQEFKADLLMLPVGGCELVLGIQWLTTLGDVKWNFGELRMEFMQAGHKVVLRGMKRQGLQLVKQKKMQKILQKPEQIAEAQLCLIRVVQKPTADTLPLCTISANTEDQQVSNPVKLEYLLNDYEDLFQEPKGLPPKRLHDHKIVLKEGTEPINVRPYRYPAFQKGEIERLVAEMLACGIIRSSSSPFLLQ</sequence>
<accession>A0ABM4U199</accession>
<dbReference type="Proteomes" id="UP001652660">
    <property type="component" value="Chromosome 4c"/>
</dbReference>
<evidence type="ECO:0000313" key="1">
    <source>
        <dbReference type="Proteomes" id="UP001652660"/>
    </source>
</evidence>
<dbReference type="InterPro" id="IPR021109">
    <property type="entry name" value="Peptidase_aspartic_dom_sf"/>
</dbReference>
<dbReference type="Gene3D" id="2.40.70.10">
    <property type="entry name" value="Acid Proteases"/>
    <property type="match status" value="1"/>
</dbReference>
<dbReference type="GeneID" id="140004799"/>
<dbReference type="Gene3D" id="3.10.10.10">
    <property type="entry name" value="HIV Type 1 Reverse Transcriptase, subunit A, domain 1"/>
    <property type="match status" value="1"/>
</dbReference>
<keyword evidence="1" id="KW-1185">Reference proteome</keyword>
<dbReference type="SUPFAM" id="SSF50630">
    <property type="entry name" value="Acid proteases"/>
    <property type="match status" value="1"/>
</dbReference>
<dbReference type="PANTHER" id="PTHR15503">
    <property type="entry name" value="LDOC1 RELATED"/>
    <property type="match status" value="1"/>
</dbReference>
<reference evidence="2" key="1">
    <citation type="submission" date="2025-08" db="UniProtKB">
        <authorList>
            <consortium name="RefSeq"/>
        </authorList>
    </citation>
    <scope>IDENTIFICATION</scope>
    <source>
        <tissue evidence="2">Leaves</tissue>
    </source>
</reference>
<gene>
    <name evidence="2" type="primary">LOC140004799</name>
</gene>
<dbReference type="CDD" id="cd00303">
    <property type="entry name" value="retropepsin_like"/>
    <property type="match status" value="1"/>
</dbReference>
<evidence type="ECO:0000313" key="2">
    <source>
        <dbReference type="RefSeq" id="XP_071901048.1"/>
    </source>
</evidence>
<proteinExistence type="predicted"/>